<dbReference type="Proteomes" id="UP000324376">
    <property type="component" value="Unassembled WGS sequence"/>
</dbReference>
<proteinExistence type="predicted"/>
<dbReference type="OrthoDB" id="9814215at2"/>
<dbReference type="Gene3D" id="3.30.429.10">
    <property type="entry name" value="Macrophage Migration Inhibitory Factor"/>
    <property type="match status" value="1"/>
</dbReference>
<dbReference type="AlphaFoldDB" id="A0A5S5BZY0"/>
<reference evidence="1 2" key="1">
    <citation type="submission" date="2019-07" db="EMBL/GenBank/DDBJ databases">
        <title>Genomic Encyclopedia of Archaeal and Bacterial Type Strains, Phase II (KMG-II): from individual species to whole genera.</title>
        <authorList>
            <person name="Goeker M."/>
        </authorList>
    </citation>
    <scope>NUCLEOTIDE SEQUENCE [LARGE SCALE GENOMIC DNA]</scope>
    <source>
        <strain evidence="1 2">DSM 17527</strain>
    </source>
</reference>
<dbReference type="PANTHER" id="PTHR37950:SF1">
    <property type="entry name" value="4-HYDROXYPHENYLACETATE CATABOLISM PROTEIN"/>
    <property type="match status" value="1"/>
</dbReference>
<evidence type="ECO:0000313" key="2">
    <source>
        <dbReference type="Proteomes" id="UP000324376"/>
    </source>
</evidence>
<organism evidence="1 2">
    <name type="scientific">Aquimarina intermedia</name>
    <dbReference type="NCBI Taxonomy" id="350814"/>
    <lineage>
        <taxon>Bacteria</taxon>
        <taxon>Pseudomonadati</taxon>
        <taxon>Bacteroidota</taxon>
        <taxon>Flavobacteriia</taxon>
        <taxon>Flavobacteriales</taxon>
        <taxon>Flavobacteriaceae</taxon>
        <taxon>Aquimarina</taxon>
    </lineage>
</organism>
<sequence>MPHFVMECSSNIVKLKEPQQIIQAVYDTAEATQLFTPGDIKVRIRSFDDFTVGNTTDDFIHVFAYIMEGRTQEQKKKLSKSVVQTLQSIFPEVPILSINIMDFEKATYFNKSQL</sequence>
<gene>
    <name evidence="1" type="ORF">BD809_10840</name>
</gene>
<dbReference type="Pfam" id="PF02962">
    <property type="entry name" value="CHMI"/>
    <property type="match status" value="1"/>
</dbReference>
<comment type="caution">
    <text evidence="1">The sequence shown here is derived from an EMBL/GenBank/DDBJ whole genome shotgun (WGS) entry which is preliminary data.</text>
</comment>
<dbReference type="InterPro" id="IPR004220">
    <property type="entry name" value="5-COMe_2-OHmuconate_Isoase"/>
</dbReference>
<dbReference type="SUPFAM" id="SSF55331">
    <property type="entry name" value="Tautomerase/MIF"/>
    <property type="match status" value="1"/>
</dbReference>
<dbReference type="RefSeq" id="WP_148783231.1">
    <property type="nucleotide sequence ID" value="NZ_VNHU01000008.1"/>
</dbReference>
<name>A0A5S5BZY0_9FLAO</name>
<keyword evidence="2" id="KW-1185">Reference proteome</keyword>
<protein>
    <submittedName>
        <fullName evidence="1">5-carboxymethyl-2-hydroxymuconate isomerase</fullName>
    </submittedName>
</protein>
<dbReference type="InterPro" id="IPR014347">
    <property type="entry name" value="Tautomerase/MIF_sf"/>
</dbReference>
<dbReference type="CDD" id="cd00580">
    <property type="entry name" value="CHMI"/>
    <property type="match status" value="1"/>
</dbReference>
<keyword evidence="1" id="KW-0413">Isomerase</keyword>
<accession>A0A5S5BZY0</accession>
<dbReference type="EMBL" id="VNHU01000008">
    <property type="protein sequence ID" value="TYP71630.1"/>
    <property type="molecule type" value="Genomic_DNA"/>
</dbReference>
<dbReference type="GO" id="GO:0008704">
    <property type="term" value="F:5-carboxymethyl-2-hydroxymuconate delta-isomerase activity"/>
    <property type="evidence" value="ECO:0007669"/>
    <property type="project" value="InterPro"/>
</dbReference>
<evidence type="ECO:0000313" key="1">
    <source>
        <dbReference type="EMBL" id="TYP71630.1"/>
    </source>
</evidence>
<dbReference type="PANTHER" id="PTHR37950">
    <property type="entry name" value="4-HYDROXYPHENYLACETATE CATABOLISM PROTEIN"/>
    <property type="match status" value="1"/>
</dbReference>